<organism evidence="2 3">
    <name type="scientific">Pleurodeles waltl</name>
    <name type="common">Iberian ribbed newt</name>
    <dbReference type="NCBI Taxonomy" id="8319"/>
    <lineage>
        <taxon>Eukaryota</taxon>
        <taxon>Metazoa</taxon>
        <taxon>Chordata</taxon>
        <taxon>Craniata</taxon>
        <taxon>Vertebrata</taxon>
        <taxon>Euteleostomi</taxon>
        <taxon>Amphibia</taxon>
        <taxon>Batrachia</taxon>
        <taxon>Caudata</taxon>
        <taxon>Salamandroidea</taxon>
        <taxon>Salamandridae</taxon>
        <taxon>Pleurodelinae</taxon>
        <taxon>Pleurodeles</taxon>
    </lineage>
</organism>
<comment type="caution">
    <text evidence="2">The sequence shown here is derived from an EMBL/GenBank/DDBJ whole genome shotgun (WGS) entry which is preliminary data.</text>
</comment>
<protein>
    <submittedName>
        <fullName evidence="2">Uncharacterized protein</fullName>
    </submittedName>
</protein>
<proteinExistence type="predicted"/>
<reference evidence="2" key="1">
    <citation type="journal article" date="2022" name="bioRxiv">
        <title>Sequencing and chromosome-scale assembly of the giantPleurodeles waltlgenome.</title>
        <authorList>
            <person name="Brown T."/>
            <person name="Elewa A."/>
            <person name="Iarovenko S."/>
            <person name="Subramanian E."/>
            <person name="Araus A.J."/>
            <person name="Petzold A."/>
            <person name="Susuki M."/>
            <person name="Suzuki K.-i.T."/>
            <person name="Hayashi T."/>
            <person name="Toyoda A."/>
            <person name="Oliveira C."/>
            <person name="Osipova E."/>
            <person name="Leigh N.D."/>
            <person name="Simon A."/>
            <person name="Yun M.H."/>
        </authorList>
    </citation>
    <scope>NUCLEOTIDE SEQUENCE</scope>
    <source>
        <strain evidence="2">20211129_DDA</strain>
        <tissue evidence="2">Liver</tissue>
    </source>
</reference>
<dbReference type="EMBL" id="JANPWB010000003">
    <property type="protein sequence ID" value="KAJ1196325.1"/>
    <property type="molecule type" value="Genomic_DNA"/>
</dbReference>
<evidence type="ECO:0000313" key="3">
    <source>
        <dbReference type="Proteomes" id="UP001066276"/>
    </source>
</evidence>
<dbReference type="AlphaFoldDB" id="A0AAV7V4F4"/>
<dbReference type="Proteomes" id="UP001066276">
    <property type="component" value="Chromosome 2_1"/>
</dbReference>
<gene>
    <name evidence="2" type="ORF">NDU88_000196</name>
</gene>
<evidence type="ECO:0000313" key="2">
    <source>
        <dbReference type="EMBL" id="KAJ1196325.1"/>
    </source>
</evidence>
<sequence>MRSSALGPLESFTNPGPSAKITLKLHTVASSESPHGIDRLRNACNSWERVERGLVGPEPRRISTGTARPGRSDLRGRDCGPAPRMEIADQRQNAPK</sequence>
<feature type="region of interest" description="Disordered" evidence="1">
    <location>
        <begin position="55"/>
        <end position="96"/>
    </location>
</feature>
<evidence type="ECO:0000256" key="1">
    <source>
        <dbReference type="SAM" id="MobiDB-lite"/>
    </source>
</evidence>
<accession>A0AAV7V4F4</accession>
<name>A0AAV7V4F4_PLEWA</name>
<keyword evidence="3" id="KW-1185">Reference proteome</keyword>